<name>A0ABZ2RKP8_ECTME</name>
<evidence type="ECO:0000259" key="5">
    <source>
        <dbReference type="PROSITE" id="PS50850"/>
    </source>
</evidence>
<sequence length="151" mass="15707">MGSGLVGLMVFAIALGALMDRYDPWRVLALAYLCGALAMWGVAQLHDQFVLLIFCVAALGMCISGSQVGANVLAASFYPTSGRATGVAWAQGVGRIGAISGTLLGGQMISVGFGFTAIFLLLAIPALLACAAVFYMGQRYRAPVMPVLMQP</sequence>
<dbReference type="Gene3D" id="1.20.1250.20">
    <property type="entry name" value="MFS general substrate transporter like domains"/>
    <property type="match status" value="1"/>
</dbReference>
<accession>A0ABZ2RKP8</accession>
<evidence type="ECO:0000256" key="1">
    <source>
        <dbReference type="ARBA" id="ARBA00022692"/>
    </source>
</evidence>
<keyword evidence="2 4" id="KW-1133">Transmembrane helix</keyword>
<keyword evidence="1 4" id="KW-0812">Transmembrane</keyword>
<gene>
    <name evidence="6" type="ORF">WG219_06565</name>
</gene>
<evidence type="ECO:0000313" key="7">
    <source>
        <dbReference type="Proteomes" id="UP001476583"/>
    </source>
</evidence>
<dbReference type="Proteomes" id="UP001476583">
    <property type="component" value="Chromosome"/>
</dbReference>
<feature type="transmembrane region" description="Helical" evidence="4">
    <location>
        <begin position="50"/>
        <end position="70"/>
    </location>
</feature>
<evidence type="ECO:0000256" key="4">
    <source>
        <dbReference type="SAM" id="Phobius"/>
    </source>
</evidence>
<dbReference type="EMBL" id="CP148074">
    <property type="protein sequence ID" value="WXL27112.1"/>
    <property type="molecule type" value="Genomic_DNA"/>
</dbReference>
<dbReference type="SUPFAM" id="SSF103473">
    <property type="entry name" value="MFS general substrate transporter"/>
    <property type="match status" value="1"/>
</dbReference>
<reference evidence="6 7" key="1">
    <citation type="submission" date="2024-03" db="EMBL/GenBank/DDBJ databases">
        <title>Complete genome of BD2.</title>
        <authorList>
            <person name="Cao G."/>
        </authorList>
    </citation>
    <scope>NUCLEOTIDE SEQUENCE [LARGE SCALE GENOMIC DNA]</scope>
    <source>
        <strain evidence="6 7">BD2</strain>
    </source>
</reference>
<dbReference type="InterPro" id="IPR011701">
    <property type="entry name" value="MFS"/>
</dbReference>
<evidence type="ECO:0000256" key="3">
    <source>
        <dbReference type="ARBA" id="ARBA00023136"/>
    </source>
</evidence>
<dbReference type="PROSITE" id="PS50850">
    <property type="entry name" value="MFS"/>
    <property type="match status" value="1"/>
</dbReference>
<feature type="transmembrane region" description="Helical" evidence="4">
    <location>
        <begin position="113"/>
        <end position="135"/>
    </location>
</feature>
<dbReference type="InterPro" id="IPR020846">
    <property type="entry name" value="MFS_dom"/>
</dbReference>
<dbReference type="InterPro" id="IPR036259">
    <property type="entry name" value="MFS_trans_sf"/>
</dbReference>
<feature type="domain" description="Major facilitator superfamily (MFS) profile" evidence="5">
    <location>
        <begin position="1"/>
        <end position="141"/>
    </location>
</feature>
<proteinExistence type="predicted"/>
<evidence type="ECO:0000256" key="2">
    <source>
        <dbReference type="ARBA" id="ARBA00022989"/>
    </source>
</evidence>
<protein>
    <submittedName>
        <fullName evidence="6">MFS transporter</fullName>
    </submittedName>
</protein>
<organism evidence="6 7">
    <name type="scientific">Ectopseudomonas mendocina</name>
    <name type="common">Pseudomonas mendocina</name>
    <dbReference type="NCBI Taxonomy" id="300"/>
    <lineage>
        <taxon>Bacteria</taxon>
        <taxon>Pseudomonadati</taxon>
        <taxon>Pseudomonadota</taxon>
        <taxon>Gammaproteobacteria</taxon>
        <taxon>Pseudomonadales</taxon>
        <taxon>Pseudomonadaceae</taxon>
        <taxon>Ectopseudomonas</taxon>
    </lineage>
</organism>
<dbReference type="Pfam" id="PF07690">
    <property type="entry name" value="MFS_1"/>
    <property type="match status" value="1"/>
</dbReference>
<feature type="transmembrane region" description="Helical" evidence="4">
    <location>
        <begin position="26"/>
        <end position="43"/>
    </location>
</feature>
<keyword evidence="7" id="KW-1185">Reference proteome</keyword>
<evidence type="ECO:0000313" key="6">
    <source>
        <dbReference type="EMBL" id="WXL27112.1"/>
    </source>
</evidence>
<keyword evidence="3 4" id="KW-0472">Membrane</keyword>